<evidence type="ECO:0000313" key="3">
    <source>
        <dbReference type="EMBL" id="KAI3945009.1"/>
    </source>
</evidence>
<dbReference type="InterPro" id="IPR002110">
    <property type="entry name" value="Ankyrin_rpt"/>
</dbReference>
<dbReference type="AlphaFoldDB" id="A0AAD4TBC9"/>
<dbReference type="Pfam" id="PF12796">
    <property type="entry name" value="Ank_2"/>
    <property type="match status" value="1"/>
</dbReference>
<dbReference type="Proteomes" id="UP001202328">
    <property type="component" value="Unassembled WGS sequence"/>
</dbReference>
<evidence type="ECO:0000256" key="2">
    <source>
        <dbReference type="SAM" id="SignalP"/>
    </source>
</evidence>
<gene>
    <name evidence="3" type="ORF">MKW98_000001</name>
</gene>
<accession>A0AAD4TBC9</accession>
<feature type="signal peptide" evidence="2">
    <location>
        <begin position="1"/>
        <end position="22"/>
    </location>
</feature>
<proteinExistence type="predicted"/>
<evidence type="ECO:0008006" key="5">
    <source>
        <dbReference type="Google" id="ProtNLM"/>
    </source>
</evidence>
<dbReference type="PROSITE" id="PS50088">
    <property type="entry name" value="ANK_REPEAT"/>
    <property type="match status" value="1"/>
</dbReference>
<keyword evidence="4" id="KW-1185">Reference proteome</keyword>
<keyword evidence="2" id="KW-0732">Signal</keyword>
<dbReference type="Gene3D" id="1.25.40.20">
    <property type="entry name" value="Ankyrin repeat-containing domain"/>
    <property type="match status" value="1"/>
</dbReference>
<dbReference type="SMART" id="SM00248">
    <property type="entry name" value="ANK"/>
    <property type="match status" value="2"/>
</dbReference>
<name>A0AAD4TBC9_9MAGN</name>
<comment type="caution">
    <text evidence="3">The sequence shown here is derived from an EMBL/GenBank/DDBJ whole genome shotgun (WGS) entry which is preliminary data.</text>
</comment>
<dbReference type="InterPro" id="IPR036770">
    <property type="entry name" value="Ankyrin_rpt-contain_sf"/>
</dbReference>
<dbReference type="PROSITE" id="PS50297">
    <property type="entry name" value="ANK_REP_REGION"/>
    <property type="match status" value="1"/>
</dbReference>
<organism evidence="3 4">
    <name type="scientific">Papaver atlanticum</name>
    <dbReference type="NCBI Taxonomy" id="357466"/>
    <lineage>
        <taxon>Eukaryota</taxon>
        <taxon>Viridiplantae</taxon>
        <taxon>Streptophyta</taxon>
        <taxon>Embryophyta</taxon>
        <taxon>Tracheophyta</taxon>
        <taxon>Spermatophyta</taxon>
        <taxon>Magnoliopsida</taxon>
        <taxon>Ranunculales</taxon>
        <taxon>Papaveraceae</taxon>
        <taxon>Papaveroideae</taxon>
        <taxon>Papaver</taxon>
    </lineage>
</organism>
<keyword evidence="1" id="KW-0040">ANK repeat</keyword>
<evidence type="ECO:0000313" key="4">
    <source>
        <dbReference type="Proteomes" id="UP001202328"/>
    </source>
</evidence>
<dbReference type="EMBL" id="JAJJMB010003913">
    <property type="protein sequence ID" value="KAI3945009.1"/>
    <property type="molecule type" value="Genomic_DNA"/>
</dbReference>
<feature type="repeat" description="ANK" evidence="1">
    <location>
        <begin position="83"/>
        <end position="105"/>
    </location>
</feature>
<reference evidence="3" key="1">
    <citation type="submission" date="2022-04" db="EMBL/GenBank/DDBJ databases">
        <title>A functionally conserved STORR gene fusion in Papaver species that diverged 16.8 million years ago.</title>
        <authorList>
            <person name="Catania T."/>
        </authorList>
    </citation>
    <scope>NUCLEOTIDE SEQUENCE</scope>
    <source>
        <strain evidence="3">S-188037</strain>
    </source>
</reference>
<evidence type="ECO:0000256" key="1">
    <source>
        <dbReference type="PROSITE-ProRule" id="PRU00023"/>
    </source>
</evidence>
<protein>
    <recommendedName>
        <fullName evidence="5">Ankyrin repeat domain-containing protein</fullName>
    </recommendedName>
</protein>
<feature type="non-terminal residue" evidence="3">
    <location>
        <position position="171"/>
    </location>
</feature>
<sequence>MNSNHFLVGLPWDILLRLSMQALLDPDSQQDIRKEIIRRCPEFEAKLDENLWNLIHLASEYGYVELVQNLTLGPRPCFYFDKDDKTPLDCAAMKGKMEVVQILLETLPLSATTKDVNNTIVEKALYLALQENQRQAFRALAIKYMENWDAEKVAIIKANNKVIFHQSFLKF</sequence>
<dbReference type="SUPFAM" id="SSF48403">
    <property type="entry name" value="Ankyrin repeat"/>
    <property type="match status" value="1"/>
</dbReference>
<feature type="chain" id="PRO_5042081187" description="Ankyrin repeat domain-containing protein" evidence="2">
    <location>
        <begin position="23"/>
        <end position="171"/>
    </location>
</feature>